<dbReference type="Proteomes" id="UP000318995">
    <property type="component" value="Unassembled WGS sequence"/>
</dbReference>
<dbReference type="PROSITE" id="PS00107">
    <property type="entry name" value="PROTEIN_KINASE_ATP"/>
    <property type="match status" value="1"/>
</dbReference>
<dbReference type="RefSeq" id="WP_146574035.1">
    <property type="nucleotide sequence ID" value="NZ_SJPH01000004.1"/>
</dbReference>
<evidence type="ECO:0000313" key="9">
    <source>
        <dbReference type="EMBL" id="TWT43154.1"/>
    </source>
</evidence>
<sequence>MDASEEAPSIDRLALIDAACDRFEAAWRHGQRPDAEVYLAQLPEDLRDEARAELAAIAREMTSREAATLTAAMHLRCPHCEGGVELLADASLENITCGTCGSVFGLVGGDQPDTVAPQRVGRFVLREQLGMGGFGAVWRAYDPDLDREVAIKVPRRGALSRAEAELFFREARAAAQLSHPNIVPVHEVGRDGEAIYIVSELVHGESLAERLKAGRPAPRQAARLLATIADALHAAHERGVVHRDLKPGNVMLAHGPQESGTVWGEPRLMDFGLAKRATGEITMTVQGQVLGTPAYMSPEQAGGETQWTDRRTDIYSLGVMLFEMLTGELPFRGPASSQIEQRLKDDAPSVRRLAPHAPVDLATICAKCLERNPAARYATAEAVAEELRRWREHRPIAARPITRWGRAARWARRRPALATALLLGATLAVAGPLVAIVFAQQRAALAERLVERDRLVQQAGNDLDLLRGELDRLKRGEAPVKPRALAGLLPTGRRSIVEQLLEQRAAEVDALFQASAPANAAAQRDRLAAALLAIAVGDERGRRVLSEVESSLDELARSVGADAPALSAHALAAMWLARLRSAERDTVAAAAATQRRLRSARRILDQASDPLAAELGLLSATVEAVADTPQATDPPTLAAAQLAPKIVQRLAQPGASWASVGAALLDEPALLSVPRQQPSETKNGADQSRPN</sequence>
<accession>A0A5C5VXI6</accession>
<dbReference type="InterPro" id="IPR017441">
    <property type="entry name" value="Protein_kinase_ATP_BS"/>
</dbReference>
<dbReference type="Gene3D" id="1.10.510.10">
    <property type="entry name" value="Transferase(Phosphotransferase) domain 1"/>
    <property type="match status" value="1"/>
</dbReference>
<dbReference type="OrthoDB" id="6111975at2"/>
<dbReference type="PROSITE" id="PS50011">
    <property type="entry name" value="PROTEIN_KINASE_DOM"/>
    <property type="match status" value="1"/>
</dbReference>
<dbReference type="CDD" id="cd14014">
    <property type="entry name" value="STKc_PknB_like"/>
    <property type="match status" value="1"/>
</dbReference>
<keyword evidence="1 9" id="KW-0808">Transferase</keyword>
<dbReference type="InterPro" id="IPR011009">
    <property type="entry name" value="Kinase-like_dom_sf"/>
</dbReference>
<evidence type="ECO:0000256" key="7">
    <source>
        <dbReference type="SAM" id="Phobius"/>
    </source>
</evidence>
<keyword evidence="2 5" id="KW-0547">Nucleotide-binding</keyword>
<dbReference type="PANTHER" id="PTHR43289:SF6">
    <property type="entry name" value="SERINE_THREONINE-PROTEIN KINASE NEKL-3"/>
    <property type="match status" value="1"/>
</dbReference>
<keyword evidence="7" id="KW-0472">Membrane</keyword>
<evidence type="ECO:0000256" key="4">
    <source>
        <dbReference type="ARBA" id="ARBA00022840"/>
    </source>
</evidence>
<name>A0A5C5VXI6_9BACT</name>
<organism evidence="9 10">
    <name type="scientific">Botrimarina hoheduenensis</name>
    <dbReference type="NCBI Taxonomy" id="2528000"/>
    <lineage>
        <taxon>Bacteria</taxon>
        <taxon>Pseudomonadati</taxon>
        <taxon>Planctomycetota</taxon>
        <taxon>Planctomycetia</taxon>
        <taxon>Pirellulales</taxon>
        <taxon>Lacipirellulaceae</taxon>
        <taxon>Botrimarina</taxon>
    </lineage>
</organism>
<proteinExistence type="predicted"/>
<dbReference type="EC" id="2.7.11.1" evidence="9"/>
<evidence type="ECO:0000256" key="6">
    <source>
        <dbReference type="SAM" id="MobiDB-lite"/>
    </source>
</evidence>
<dbReference type="GO" id="GO:0004674">
    <property type="term" value="F:protein serine/threonine kinase activity"/>
    <property type="evidence" value="ECO:0007669"/>
    <property type="project" value="UniProtKB-EC"/>
</dbReference>
<dbReference type="EMBL" id="SJPH01000004">
    <property type="protein sequence ID" value="TWT43154.1"/>
    <property type="molecule type" value="Genomic_DNA"/>
</dbReference>
<protein>
    <submittedName>
        <fullName evidence="9">Serine/threonine-protein kinase PrkC</fullName>
        <ecNumber evidence="9">2.7.11.1</ecNumber>
    </submittedName>
</protein>
<dbReference type="InterPro" id="IPR008271">
    <property type="entry name" value="Ser/Thr_kinase_AS"/>
</dbReference>
<dbReference type="Pfam" id="PF00069">
    <property type="entry name" value="Pkinase"/>
    <property type="match status" value="1"/>
</dbReference>
<evidence type="ECO:0000313" key="10">
    <source>
        <dbReference type="Proteomes" id="UP000318995"/>
    </source>
</evidence>
<gene>
    <name evidence="9" type="primary">prkC_5</name>
    <name evidence="9" type="ORF">Pla111_21040</name>
</gene>
<feature type="binding site" evidence="5">
    <location>
        <position position="152"/>
    </location>
    <ligand>
        <name>ATP</name>
        <dbReference type="ChEBI" id="CHEBI:30616"/>
    </ligand>
</feature>
<keyword evidence="7" id="KW-1133">Transmembrane helix</keyword>
<dbReference type="PANTHER" id="PTHR43289">
    <property type="entry name" value="MITOGEN-ACTIVATED PROTEIN KINASE KINASE KINASE 20-RELATED"/>
    <property type="match status" value="1"/>
</dbReference>
<keyword evidence="7" id="KW-0812">Transmembrane</keyword>
<dbReference type="GO" id="GO:0005524">
    <property type="term" value="F:ATP binding"/>
    <property type="evidence" value="ECO:0007669"/>
    <property type="project" value="UniProtKB-UniRule"/>
</dbReference>
<evidence type="ECO:0000256" key="5">
    <source>
        <dbReference type="PROSITE-ProRule" id="PRU10141"/>
    </source>
</evidence>
<feature type="compositionally biased region" description="Polar residues" evidence="6">
    <location>
        <begin position="674"/>
        <end position="691"/>
    </location>
</feature>
<keyword evidence="4 5" id="KW-0067">ATP-binding</keyword>
<dbReference type="SMART" id="SM00220">
    <property type="entry name" value="S_TKc"/>
    <property type="match status" value="1"/>
</dbReference>
<dbReference type="SUPFAM" id="SSF56112">
    <property type="entry name" value="Protein kinase-like (PK-like)"/>
    <property type="match status" value="1"/>
</dbReference>
<feature type="region of interest" description="Disordered" evidence="6">
    <location>
        <begin position="671"/>
        <end position="691"/>
    </location>
</feature>
<reference evidence="9 10" key="1">
    <citation type="submission" date="2019-02" db="EMBL/GenBank/DDBJ databases">
        <title>Deep-cultivation of Planctomycetes and their phenomic and genomic characterization uncovers novel biology.</title>
        <authorList>
            <person name="Wiegand S."/>
            <person name="Jogler M."/>
            <person name="Boedeker C."/>
            <person name="Pinto D."/>
            <person name="Vollmers J."/>
            <person name="Rivas-Marin E."/>
            <person name="Kohn T."/>
            <person name="Peeters S.H."/>
            <person name="Heuer A."/>
            <person name="Rast P."/>
            <person name="Oberbeckmann S."/>
            <person name="Bunk B."/>
            <person name="Jeske O."/>
            <person name="Meyerdierks A."/>
            <person name="Storesund J.E."/>
            <person name="Kallscheuer N."/>
            <person name="Luecker S."/>
            <person name="Lage O.M."/>
            <person name="Pohl T."/>
            <person name="Merkel B.J."/>
            <person name="Hornburger P."/>
            <person name="Mueller R.-W."/>
            <person name="Bruemmer F."/>
            <person name="Labrenz M."/>
            <person name="Spormann A.M."/>
            <person name="Op Den Camp H."/>
            <person name="Overmann J."/>
            <person name="Amann R."/>
            <person name="Jetten M.S.M."/>
            <person name="Mascher T."/>
            <person name="Medema M.H."/>
            <person name="Devos D.P."/>
            <person name="Kaster A.-K."/>
            <person name="Ovreas L."/>
            <person name="Rohde M."/>
            <person name="Galperin M.Y."/>
            <person name="Jogler C."/>
        </authorList>
    </citation>
    <scope>NUCLEOTIDE SEQUENCE [LARGE SCALE GENOMIC DNA]</scope>
    <source>
        <strain evidence="9 10">Pla111</strain>
    </source>
</reference>
<dbReference type="AlphaFoldDB" id="A0A5C5VXI6"/>
<feature type="transmembrane region" description="Helical" evidence="7">
    <location>
        <begin position="416"/>
        <end position="439"/>
    </location>
</feature>
<dbReference type="Gene3D" id="3.30.200.20">
    <property type="entry name" value="Phosphorylase Kinase, domain 1"/>
    <property type="match status" value="1"/>
</dbReference>
<evidence type="ECO:0000256" key="3">
    <source>
        <dbReference type="ARBA" id="ARBA00022777"/>
    </source>
</evidence>
<dbReference type="InterPro" id="IPR000719">
    <property type="entry name" value="Prot_kinase_dom"/>
</dbReference>
<keyword evidence="3 9" id="KW-0418">Kinase</keyword>
<comment type="caution">
    <text evidence="9">The sequence shown here is derived from an EMBL/GenBank/DDBJ whole genome shotgun (WGS) entry which is preliminary data.</text>
</comment>
<evidence type="ECO:0000256" key="2">
    <source>
        <dbReference type="ARBA" id="ARBA00022741"/>
    </source>
</evidence>
<evidence type="ECO:0000256" key="1">
    <source>
        <dbReference type="ARBA" id="ARBA00022679"/>
    </source>
</evidence>
<dbReference type="PROSITE" id="PS00108">
    <property type="entry name" value="PROTEIN_KINASE_ST"/>
    <property type="match status" value="1"/>
</dbReference>
<evidence type="ECO:0000259" key="8">
    <source>
        <dbReference type="PROSITE" id="PS50011"/>
    </source>
</evidence>
<keyword evidence="10" id="KW-1185">Reference proteome</keyword>
<feature type="domain" description="Protein kinase" evidence="8">
    <location>
        <begin position="123"/>
        <end position="396"/>
    </location>
</feature>